<protein>
    <submittedName>
        <fullName evidence="4">Helicase</fullName>
    </submittedName>
</protein>
<reference evidence="4" key="1">
    <citation type="journal article" date="2014" name="Int. J. Syst. Evol. Microbiol.">
        <title>Complete genome sequence of Corynebacterium casei LMG S-19264T (=DSM 44701T), isolated from a smear-ripened cheese.</title>
        <authorList>
            <consortium name="US DOE Joint Genome Institute (JGI-PGF)"/>
            <person name="Walter F."/>
            <person name="Albersmeier A."/>
            <person name="Kalinowski J."/>
            <person name="Ruckert C."/>
        </authorList>
    </citation>
    <scope>NUCLEOTIDE SEQUENCE</scope>
    <source>
        <strain evidence="4">JCM 13064</strain>
    </source>
</reference>
<dbReference type="Pfam" id="PF00271">
    <property type="entry name" value="Helicase_C"/>
    <property type="match status" value="1"/>
</dbReference>
<sequence>MSPAVWLATADGWSPAGTQVRGESRPLSPRATPPFSLVTVRAFKWSATRMADELRPGISVTGDDPGPDRWAHQGEATTALARALGGGGRAILEMACGTGKSAVAAKAVDRLTPFGRVLIAVPNLELVAQMVGTFRAYGTTGLGQVVGVCSNSEIRYLPRGEGLSSYPRVTTRPAEVAAWTAVGGRVTVLTTYHSLPVIAAAHADHGMPAWDLLIADEAHRTAGRPGSPWTRIHDDVAFPAARRLYMTATRRIYEDGGEATAVSMDDEKVFGPVAYRLSFGEGYRRGLVAGYEIVAAAVTDGAVKALTDDPDARVKLDRAAVSPRVLATQITVLRAAAEYGVRRAITFHNRVADARGWAQTIGQAWSVMPPDQRPAAVSASFIHGDQDLQVRKATLQRLRDSAADPGELRIVCNARVLTEGVDAPAVDSVVIVDPRSSVVDIVQSVGRALRADRPGKVARIIVPVFMEPGDDPETVVEGSEFAKVWQVLRAMRAHDERLAANLDARRLSVGTAHTTRREADTPPAGHDARASDTAMPAWLSLTGIPVPAGFARAITLRAVTAASSSWWEAYGAAKQLHDSGQDVNVPATYVTESGLRLGQWVRSQSRHRATLPAERIALLEEIGMVWNRTQHVWDQALAAARAFASANGNSLHGIPTGYIENGVRLGRWLIKQRTHYRAGTLAPELKAALDAIDPTWHDGDHAIVAEWEAHYCDARDYFTQHGHLRPPDDYRPPSGRDLGAWLKRQRIEHRAKRLSAERHDRLCQIGMVWSILDDGFRRGLAVARAYAAEHGNLTVPVAFVTDDGFHLGSWLYQRRRRVDTLPIEQRRALNEIDPQWAARRR</sequence>
<keyword evidence="4" id="KW-0547">Nucleotide-binding</keyword>
<organism evidence="4 5">
    <name type="scientific">Sphaerisporangium melleum</name>
    <dbReference type="NCBI Taxonomy" id="321316"/>
    <lineage>
        <taxon>Bacteria</taxon>
        <taxon>Bacillati</taxon>
        <taxon>Actinomycetota</taxon>
        <taxon>Actinomycetes</taxon>
        <taxon>Streptosporangiales</taxon>
        <taxon>Streptosporangiaceae</taxon>
        <taxon>Sphaerisporangium</taxon>
    </lineage>
</organism>
<dbReference type="SMART" id="SM00490">
    <property type="entry name" value="HELICc"/>
    <property type="match status" value="1"/>
</dbReference>
<name>A0A917R1X2_9ACTN</name>
<evidence type="ECO:0000313" key="5">
    <source>
        <dbReference type="Proteomes" id="UP000645217"/>
    </source>
</evidence>
<accession>A0A917R1X2</accession>
<dbReference type="PANTHER" id="PTHR33418:SF1">
    <property type="entry name" value="HELICASE-ASSOCIATED DOMAIN-CONTAINING PROTEIN"/>
    <property type="match status" value="1"/>
</dbReference>
<comment type="caution">
    <text evidence="4">The sequence shown here is derived from an EMBL/GenBank/DDBJ whole genome shotgun (WGS) entry which is preliminary data.</text>
</comment>
<proteinExistence type="predicted"/>
<dbReference type="GO" id="GO:0003677">
    <property type="term" value="F:DNA binding"/>
    <property type="evidence" value="ECO:0007669"/>
    <property type="project" value="InterPro"/>
</dbReference>
<dbReference type="InterPro" id="IPR006935">
    <property type="entry name" value="Helicase/UvrB_N"/>
</dbReference>
<dbReference type="InterPro" id="IPR001650">
    <property type="entry name" value="Helicase_C-like"/>
</dbReference>
<dbReference type="GO" id="GO:0016787">
    <property type="term" value="F:hydrolase activity"/>
    <property type="evidence" value="ECO:0007669"/>
    <property type="project" value="InterPro"/>
</dbReference>
<evidence type="ECO:0000259" key="3">
    <source>
        <dbReference type="PROSITE" id="PS51194"/>
    </source>
</evidence>
<dbReference type="Gene3D" id="6.10.140.530">
    <property type="match status" value="3"/>
</dbReference>
<evidence type="ECO:0000259" key="2">
    <source>
        <dbReference type="PROSITE" id="PS51192"/>
    </source>
</evidence>
<reference evidence="4" key="2">
    <citation type="submission" date="2020-09" db="EMBL/GenBank/DDBJ databases">
        <authorList>
            <person name="Sun Q."/>
            <person name="Ohkuma M."/>
        </authorList>
    </citation>
    <scope>NUCLEOTIDE SEQUENCE</scope>
    <source>
        <strain evidence="4">JCM 13064</strain>
    </source>
</reference>
<evidence type="ECO:0000313" key="4">
    <source>
        <dbReference type="EMBL" id="GGK81918.1"/>
    </source>
</evidence>
<keyword evidence="4" id="KW-0067">ATP-binding</keyword>
<dbReference type="Gene3D" id="3.40.50.300">
    <property type="entry name" value="P-loop containing nucleotide triphosphate hydrolases"/>
    <property type="match status" value="2"/>
</dbReference>
<dbReference type="InterPro" id="IPR005114">
    <property type="entry name" value="Helicase_assoc"/>
</dbReference>
<dbReference type="Pfam" id="PF04851">
    <property type="entry name" value="ResIII"/>
    <property type="match status" value="1"/>
</dbReference>
<dbReference type="InterPro" id="IPR027417">
    <property type="entry name" value="P-loop_NTPase"/>
</dbReference>
<feature type="compositionally biased region" description="Basic and acidic residues" evidence="1">
    <location>
        <begin position="515"/>
        <end position="530"/>
    </location>
</feature>
<dbReference type="PANTHER" id="PTHR33418">
    <property type="entry name" value="HELICASE-ASSOCIATED"/>
    <property type="match status" value="1"/>
</dbReference>
<dbReference type="GO" id="GO:0005524">
    <property type="term" value="F:ATP binding"/>
    <property type="evidence" value="ECO:0007669"/>
    <property type="project" value="InterPro"/>
</dbReference>
<dbReference type="PROSITE" id="PS51192">
    <property type="entry name" value="HELICASE_ATP_BIND_1"/>
    <property type="match status" value="1"/>
</dbReference>
<gene>
    <name evidence="4" type="ORF">GCM10007964_25730</name>
</gene>
<feature type="domain" description="Helicase ATP-binding" evidence="2">
    <location>
        <begin position="81"/>
        <end position="249"/>
    </location>
</feature>
<dbReference type="GO" id="GO:0004386">
    <property type="term" value="F:helicase activity"/>
    <property type="evidence" value="ECO:0007669"/>
    <property type="project" value="UniProtKB-KW"/>
</dbReference>
<dbReference type="CDD" id="cd18785">
    <property type="entry name" value="SF2_C"/>
    <property type="match status" value="1"/>
</dbReference>
<keyword evidence="4" id="KW-0347">Helicase</keyword>
<feature type="domain" description="Helicase C-terminal" evidence="3">
    <location>
        <begin position="329"/>
        <end position="513"/>
    </location>
</feature>
<dbReference type="Proteomes" id="UP000645217">
    <property type="component" value="Unassembled WGS sequence"/>
</dbReference>
<keyword evidence="4" id="KW-0378">Hydrolase</keyword>
<feature type="region of interest" description="Disordered" evidence="1">
    <location>
        <begin position="509"/>
        <end position="531"/>
    </location>
</feature>
<dbReference type="PROSITE" id="PS51194">
    <property type="entry name" value="HELICASE_CTER"/>
    <property type="match status" value="1"/>
</dbReference>
<dbReference type="EMBL" id="BMNT01000012">
    <property type="protein sequence ID" value="GGK81918.1"/>
    <property type="molecule type" value="Genomic_DNA"/>
</dbReference>
<evidence type="ECO:0000256" key="1">
    <source>
        <dbReference type="SAM" id="MobiDB-lite"/>
    </source>
</evidence>
<dbReference type="SUPFAM" id="SSF52540">
    <property type="entry name" value="P-loop containing nucleoside triphosphate hydrolases"/>
    <property type="match status" value="1"/>
</dbReference>
<dbReference type="SMART" id="SM00487">
    <property type="entry name" value="DEXDc"/>
    <property type="match status" value="1"/>
</dbReference>
<dbReference type="AlphaFoldDB" id="A0A917R1X2"/>
<dbReference type="InterPro" id="IPR014001">
    <property type="entry name" value="Helicase_ATP-bd"/>
</dbReference>
<dbReference type="Pfam" id="PF03457">
    <property type="entry name" value="HA"/>
    <property type="match status" value="4"/>
</dbReference>
<keyword evidence="5" id="KW-1185">Reference proteome</keyword>